<organism evidence="2 3">
    <name type="scientific">Fervidobacterium gondwanense DSM 13020</name>
    <dbReference type="NCBI Taxonomy" id="1121883"/>
    <lineage>
        <taxon>Bacteria</taxon>
        <taxon>Thermotogati</taxon>
        <taxon>Thermotogota</taxon>
        <taxon>Thermotogae</taxon>
        <taxon>Thermotogales</taxon>
        <taxon>Fervidobacteriaceae</taxon>
        <taxon>Fervidobacterium</taxon>
    </lineage>
</organism>
<dbReference type="Pfam" id="PF07969">
    <property type="entry name" value="Amidohydro_3"/>
    <property type="match status" value="1"/>
</dbReference>
<dbReference type="Gene3D" id="2.30.40.10">
    <property type="entry name" value="Urease, subunit C, domain 1"/>
    <property type="match status" value="1"/>
</dbReference>
<dbReference type="InterPro" id="IPR013108">
    <property type="entry name" value="Amidohydro_3"/>
</dbReference>
<proteinExistence type="predicted"/>
<evidence type="ECO:0000259" key="1">
    <source>
        <dbReference type="Pfam" id="PF07969"/>
    </source>
</evidence>
<dbReference type="Gene3D" id="3.10.310.70">
    <property type="match status" value="1"/>
</dbReference>
<dbReference type="EMBL" id="FRDJ01000001">
    <property type="protein sequence ID" value="SHN51207.1"/>
    <property type="molecule type" value="Genomic_DNA"/>
</dbReference>
<dbReference type="Proteomes" id="UP000184207">
    <property type="component" value="Unassembled WGS sequence"/>
</dbReference>
<dbReference type="SUPFAM" id="SSF51338">
    <property type="entry name" value="Composite domain of metallo-dependent hydrolases"/>
    <property type="match status" value="1"/>
</dbReference>
<dbReference type="AlphaFoldDB" id="A0A1M7RY18"/>
<accession>A0A1M7RY18</accession>
<evidence type="ECO:0000313" key="2">
    <source>
        <dbReference type="EMBL" id="SHN51207.1"/>
    </source>
</evidence>
<dbReference type="SUPFAM" id="SSF51556">
    <property type="entry name" value="Metallo-dependent hydrolases"/>
    <property type="match status" value="1"/>
</dbReference>
<protein>
    <recommendedName>
        <fullName evidence="1">Amidohydrolase 3 domain-containing protein</fullName>
    </recommendedName>
</protein>
<dbReference type="PANTHER" id="PTHR22642:SF2">
    <property type="entry name" value="PROTEIN LONG AFTER FAR-RED 3"/>
    <property type="match status" value="1"/>
</dbReference>
<sequence>MPFLSILHGGKRISMIIKNGYVWNGLVFEKRDLYVENGEFVKFTESGPVVDATGLFVMPGWVDSHAHVIGTGMKLLTHDLAKENLLDILKSDAEEIIIARGWEELPDNLLINKMNEMAKPVILIRKCGHVAWINDYLKAKLNFQENLIYEGQIEKVWSILGDDFYEMAFETGENEFLRYGVTQVHSDDFHGLSFGKLKVLLSKSRIRIFEKLYTTEPWEYEFSEFGISKIGGIKVFADGSLGGKTAYMFQEYKDTGGYGVFTLPGNFDDIIKYAENNNLQVCVHTIGDRALHEVLERFERNGVRLKHRLIHLQFIKRQDFERLKKYYLSIQPHFYFEDIPLLENVSFEMGYPFLEMYRAGLDIAFSTDSPVSPADPKYVMEAALKMGFTREDAIKLYTENGSKIIGLKCGKIEIGYCADFCLYDGDPFERDPVGIFVNGQEVLRR</sequence>
<evidence type="ECO:0000313" key="3">
    <source>
        <dbReference type="Proteomes" id="UP000184207"/>
    </source>
</evidence>
<feature type="domain" description="Amidohydrolase 3" evidence="1">
    <location>
        <begin position="49"/>
        <end position="432"/>
    </location>
</feature>
<dbReference type="InterPro" id="IPR011059">
    <property type="entry name" value="Metal-dep_hydrolase_composite"/>
</dbReference>
<dbReference type="GO" id="GO:0016810">
    <property type="term" value="F:hydrolase activity, acting on carbon-nitrogen (but not peptide) bonds"/>
    <property type="evidence" value="ECO:0007669"/>
    <property type="project" value="InterPro"/>
</dbReference>
<gene>
    <name evidence="2" type="ORF">SAMN02745226_00327</name>
</gene>
<name>A0A1M7RY18_FERGO</name>
<dbReference type="InterPro" id="IPR032466">
    <property type="entry name" value="Metal_Hydrolase"/>
</dbReference>
<dbReference type="Gene3D" id="3.20.20.140">
    <property type="entry name" value="Metal-dependent hydrolases"/>
    <property type="match status" value="1"/>
</dbReference>
<keyword evidence="3" id="KW-1185">Reference proteome</keyword>
<reference evidence="3" key="1">
    <citation type="submission" date="2016-12" db="EMBL/GenBank/DDBJ databases">
        <authorList>
            <person name="Varghese N."/>
            <person name="Submissions S."/>
        </authorList>
    </citation>
    <scope>NUCLEOTIDE SEQUENCE [LARGE SCALE GENOMIC DNA]</scope>
    <source>
        <strain evidence="3">DSM 13020</strain>
    </source>
</reference>
<dbReference type="STRING" id="1121883.SAMN02745226_00327"/>
<dbReference type="PANTHER" id="PTHR22642">
    <property type="entry name" value="IMIDAZOLONEPROPIONASE"/>
    <property type="match status" value="1"/>
</dbReference>